<proteinExistence type="predicted"/>
<protein>
    <submittedName>
        <fullName evidence="3">Uncharacterized protein</fullName>
    </submittedName>
</protein>
<feature type="transmembrane region" description="Helical" evidence="2">
    <location>
        <begin position="22"/>
        <end position="40"/>
    </location>
</feature>
<feature type="compositionally biased region" description="Low complexity" evidence="1">
    <location>
        <begin position="397"/>
        <end position="412"/>
    </location>
</feature>
<dbReference type="Proteomes" id="UP000613580">
    <property type="component" value="Unassembled WGS sequence"/>
</dbReference>
<feature type="compositionally biased region" description="Polar residues" evidence="1">
    <location>
        <begin position="370"/>
        <end position="383"/>
    </location>
</feature>
<feature type="transmembrane region" description="Helical" evidence="2">
    <location>
        <begin position="140"/>
        <end position="160"/>
    </location>
</feature>
<dbReference type="EMBL" id="JACAZE010000006">
    <property type="protein sequence ID" value="KAF7314084.1"/>
    <property type="molecule type" value="Genomic_DNA"/>
</dbReference>
<feature type="region of interest" description="Disordered" evidence="1">
    <location>
        <begin position="321"/>
        <end position="449"/>
    </location>
</feature>
<gene>
    <name evidence="3" type="ORF">HMN09_00567400</name>
</gene>
<feature type="transmembrane region" description="Helical" evidence="2">
    <location>
        <begin position="101"/>
        <end position="119"/>
    </location>
</feature>
<evidence type="ECO:0000256" key="1">
    <source>
        <dbReference type="SAM" id="MobiDB-lite"/>
    </source>
</evidence>
<feature type="transmembrane region" description="Helical" evidence="2">
    <location>
        <begin position="254"/>
        <end position="272"/>
    </location>
</feature>
<sequence length="449" mass="47644">MAAISFVSSSEGNAPLDVESKLAFAIASCTVFALVLWEFITILPHEIRLYRKAVWATVPPYAFILLRYGSVLATLPTVFLSSTMLSTTAMSCQAAASLSQAGFILVVISTAIIFTFRTAQLWANNDTYKHEPLRKRRNMVLAALGVLVIVALGCCIAPAAQYRATLAASPTTVVFSNCDILPLPDLISLAPGGFLLYLITALILSLSQLRANHPREASRLTYTLYRAHILYVGGASITAAAALVLLALASPSSGLALCVPPLYIFLISVFGTRGFRNYMLARALEGKDGAKSKSGRGSPVVYPSASPIISPANEARYGYTYADTQRPSPSPADTISPDASPQLPSTVPTSSATRHHHHTTGSTAPLLNVAGNTKLSPNPYTTFPSPPASYDGHAGGPLSPSTPRISPSPSRSALNTPSPSGSPQSFTPLRRAMVRQQDPTNLKSGWSDL</sequence>
<keyword evidence="2" id="KW-0472">Membrane</keyword>
<feature type="compositionally biased region" description="Polar residues" evidence="1">
    <location>
        <begin position="322"/>
        <end position="348"/>
    </location>
</feature>
<organism evidence="3 4">
    <name type="scientific">Mycena chlorophos</name>
    <name type="common">Agaric fungus</name>
    <name type="synonym">Agaricus chlorophos</name>
    <dbReference type="NCBI Taxonomy" id="658473"/>
    <lineage>
        <taxon>Eukaryota</taxon>
        <taxon>Fungi</taxon>
        <taxon>Dikarya</taxon>
        <taxon>Basidiomycota</taxon>
        <taxon>Agaricomycotina</taxon>
        <taxon>Agaricomycetes</taxon>
        <taxon>Agaricomycetidae</taxon>
        <taxon>Agaricales</taxon>
        <taxon>Marasmiineae</taxon>
        <taxon>Mycenaceae</taxon>
        <taxon>Mycena</taxon>
    </lineage>
</organism>
<keyword evidence="2" id="KW-0812">Transmembrane</keyword>
<feature type="transmembrane region" description="Helical" evidence="2">
    <location>
        <begin position="186"/>
        <end position="207"/>
    </location>
</feature>
<accession>A0A8H6WCX9</accession>
<feature type="compositionally biased region" description="Polar residues" evidence="1">
    <location>
        <begin position="437"/>
        <end position="449"/>
    </location>
</feature>
<keyword evidence="2" id="KW-1133">Transmembrane helix</keyword>
<reference evidence="3" key="1">
    <citation type="submission" date="2020-05" db="EMBL/GenBank/DDBJ databases">
        <title>Mycena genomes resolve the evolution of fungal bioluminescence.</title>
        <authorList>
            <person name="Tsai I.J."/>
        </authorList>
    </citation>
    <scope>NUCLEOTIDE SEQUENCE</scope>
    <source>
        <strain evidence="3">110903Hualien_Pintung</strain>
    </source>
</reference>
<feature type="transmembrane region" description="Helical" evidence="2">
    <location>
        <begin position="61"/>
        <end position="81"/>
    </location>
</feature>
<evidence type="ECO:0000256" key="2">
    <source>
        <dbReference type="SAM" id="Phobius"/>
    </source>
</evidence>
<dbReference type="AlphaFoldDB" id="A0A8H6WCX9"/>
<dbReference type="OrthoDB" id="3235847at2759"/>
<feature type="transmembrane region" description="Helical" evidence="2">
    <location>
        <begin position="228"/>
        <end position="248"/>
    </location>
</feature>
<keyword evidence="4" id="KW-1185">Reference proteome</keyword>
<feature type="compositionally biased region" description="Polar residues" evidence="1">
    <location>
        <begin position="413"/>
        <end position="427"/>
    </location>
</feature>
<name>A0A8H6WCX9_MYCCL</name>
<comment type="caution">
    <text evidence="3">The sequence shown here is derived from an EMBL/GenBank/DDBJ whole genome shotgun (WGS) entry which is preliminary data.</text>
</comment>
<evidence type="ECO:0000313" key="4">
    <source>
        <dbReference type="Proteomes" id="UP000613580"/>
    </source>
</evidence>
<evidence type="ECO:0000313" key="3">
    <source>
        <dbReference type="EMBL" id="KAF7314084.1"/>
    </source>
</evidence>